<proteinExistence type="predicted"/>
<dbReference type="PANTHER" id="PTHR48070:SF4">
    <property type="entry name" value="ESTERASE ALNB"/>
    <property type="match status" value="1"/>
</dbReference>
<gene>
    <name evidence="3" type="ORF">BDV25DRAFT_172551</name>
</gene>
<keyword evidence="4" id="KW-1185">Reference proteome</keyword>
<evidence type="ECO:0000313" key="3">
    <source>
        <dbReference type="EMBL" id="KAE8149879.1"/>
    </source>
</evidence>
<dbReference type="GO" id="GO:0016787">
    <property type="term" value="F:hydrolase activity"/>
    <property type="evidence" value="ECO:0007669"/>
    <property type="project" value="UniProtKB-KW"/>
</dbReference>
<accession>A0A5N6TUU0</accession>
<dbReference type="Pfam" id="PF03959">
    <property type="entry name" value="FSH1"/>
    <property type="match status" value="1"/>
</dbReference>
<sequence>MKFLCLPGSYISAKTFQTQLKPLCDCLSRDGTTNFVFTQGDIPVSPPEEFEGFFGPRPNYAFVKPDDIGAIMFNMRNFPKRETPEDTMRLALKMAGQPTFSDIVPVMDRLIEILDTEGDIDGVLGYSEGAEIAASLLIEETRRQKEYGREPRIKYAVFIGGWPPIHPSIRRVVLADEVGEIIKIPTCHVVGAADPYIDGSMALYNVCDPDQADLFDHGGGHIIPREKNTVQDLVNMIWETIEGMEQSR</sequence>
<dbReference type="EMBL" id="ML742110">
    <property type="protein sequence ID" value="KAE8149879.1"/>
    <property type="molecule type" value="Genomic_DNA"/>
</dbReference>
<evidence type="ECO:0000256" key="1">
    <source>
        <dbReference type="ARBA" id="ARBA00022801"/>
    </source>
</evidence>
<dbReference type="Proteomes" id="UP000325780">
    <property type="component" value="Unassembled WGS sequence"/>
</dbReference>
<evidence type="ECO:0000259" key="2">
    <source>
        <dbReference type="Pfam" id="PF03959"/>
    </source>
</evidence>
<dbReference type="OrthoDB" id="414698at2759"/>
<keyword evidence="1 3" id="KW-0378">Hydrolase</keyword>
<dbReference type="Gene3D" id="3.40.50.1820">
    <property type="entry name" value="alpha/beta hydrolase"/>
    <property type="match status" value="1"/>
</dbReference>
<name>A0A5N6TUU0_ASPAV</name>
<dbReference type="SUPFAM" id="SSF53474">
    <property type="entry name" value="alpha/beta-Hydrolases"/>
    <property type="match status" value="1"/>
</dbReference>
<feature type="domain" description="Serine hydrolase" evidence="2">
    <location>
        <begin position="2"/>
        <end position="231"/>
    </location>
</feature>
<reference evidence="3 4" key="1">
    <citation type="submission" date="2019-04" db="EMBL/GenBank/DDBJ databases">
        <title>Friends and foes A comparative genomics study of 23 Aspergillus species from section Flavi.</title>
        <authorList>
            <consortium name="DOE Joint Genome Institute"/>
            <person name="Kjaerbolling I."/>
            <person name="Vesth T."/>
            <person name="Frisvad J.C."/>
            <person name="Nybo J.L."/>
            <person name="Theobald S."/>
            <person name="Kildgaard S."/>
            <person name="Isbrandt T."/>
            <person name="Kuo A."/>
            <person name="Sato A."/>
            <person name="Lyhne E.K."/>
            <person name="Kogle M.E."/>
            <person name="Wiebenga A."/>
            <person name="Kun R.S."/>
            <person name="Lubbers R.J."/>
            <person name="Makela M.R."/>
            <person name="Barry K."/>
            <person name="Chovatia M."/>
            <person name="Clum A."/>
            <person name="Daum C."/>
            <person name="Haridas S."/>
            <person name="He G."/>
            <person name="LaButti K."/>
            <person name="Lipzen A."/>
            <person name="Mondo S."/>
            <person name="Riley R."/>
            <person name="Salamov A."/>
            <person name="Simmons B.A."/>
            <person name="Magnuson J.K."/>
            <person name="Henrissat B."/>
            <person name="Mortensen U.H."/>
            <person name="Larsen T.O."/>
            <person name="Devries R.P."/>
            <person name="Grigoriev I.V."/>
            <person name="Machida M."/>
            <person name="Baker S.E."/>
            <person name="Andersen M.R."/>
        </authorList>
    </citation>
    <scope>NUCLEOTIDE SEQUENCE [LARGE SCALE GENOMIC DNA]</scope>
    <source>
        <strain evidence="3 4">IBT 18842</strain>
    </source>
</reference>
<evidence type="ECO:0000313" key="4">
    <source>
        <dbReference type="Proteomes" id="UP000325780"/>
    </source>
</evidence>
<dbReference type="InterPro" id="IPR029058">
    <property type="entry name" value="AB_hydrolase_fold"/>
</dbReference>
<dbReference type="GO" id="GO:0019748">
    <property type="term" value="P:secondary metabolic process"/>
    <property type="evidence" value="ECO:0007669"/>
    <property type="project" value="TreeGrafter"/>
</dbReference>
<dbReference type="GO" id="GO:0005634">
    <property type="term" value="C:nucleus"/>
    <property type="evidence" value="ECO:0007669"/>
    <property type="project" value="TreeGrafter"/>
</dbReference>
<dbReference type="InterPro" id="IPR050593">
    <property type="entry name" value="LovG"/>
</dbReference>
<protein>
    <submittedName>
        <fullName evidence="3">Serine hydrolase FSH</fullName>
    </submittedName>
</protein>
<dbReference type="InterPro" id="IPR005645">
    <property type="entry name" value="FSH-like_dom"/>
</dbReference>
<organism evidence="3 4">
    <name type="scientific">Aspergillus avenaceus</name>
    <dbReference type="NCBI Taxonomy" id="36643"/>
    <lineage>
        <taxon>Eukaryota</taxon>
        <taxon>Fungi</taxon>
        <taxon>Dikarya</taxon>
        <taxon>Ascomycota</taxon>
        <taxon>Pezizomycotina</taxon>
        <taxon>Eurotiomycetes</taxon>
        <taxon>Eurotiomycetidae</taxon>
        <taxon>Eurotiales</taxon>
        <taxon>Aspergillaceae</taxon>
        <taxon>Aspergillus</taxon>
        <taxon>Aspergillus subgen. Circumdati</taxon>
    </lineage>
</organism>
<dbReference type="PANTHER" id="PTHR48070">
    <property type="entry name" value="ESTERASE OVCA2"/>
    <property type="match status" value="1"/>
</dbReference>
<dbReference type="AlphaFoldDB" id="A0A5N6TUU0"/>
<dbReference type="GO" id="GO:0005737">
    <property type="term" value="C:cytoplasm"/>
    <property type="evidence" value="ECO:0007669"/>
    <property type="project" value="TreeGrafter"/>
</dbReference>